<evidence type="ECO:0000256" key="5">
    <source>
        <dbReference type="ARBA" id="ARBA00022801"/>
    </source>
</evidence>
<keyword evidence="7 8" id="KW-0326">Glycosidase</keyword>
<dbReference type="Gene3D" id="2.60.40.1180">
    <property type="entry name" value="Golgi alpha-mannosidase II"/>
    <property type="match status" value="2"/>
</dbReference>
<evidence type="ECO:0000256" key="2">
    <source>
        <dbReference type="ARBA" id="ARBA00007806"/>
    </source>
</evidence>
<evidence type="ECO:0000256" key="7">
    <source>
        <dbReference type="ARBA" id="ARBA00023295"/>
    </source>
</evidence>
<evidence type="ECO:0000256" key="6">
    <source>
        <dbReference type="ARBA" id="ARBA00023180"/>
    </source>
</evidence>
<evidence type="ECO:0000259" key="9">
    <source>
        <dbReference type="Pfam" id="PF01055"/>
    </source>
</evidence>
<dbReference type="SUPFAM" id="SSF74650">
    <property type="entry name" value="Galactose mutarotase-like"/>
    <property type="match status" value="1"/>
</dbReference>
<evidence type="ECO:0000256" key="1">
    <source>
        <dbReference type="ARBA" id="ARBA00001657"/>
    </source>
</evidence>
<dbReference type="GO" id="GO:0005975">
    <property type="term" value="P:carbohydrate metabolic process"/>
    <property type="evidence" value="ECO:0007669"/>
    <property type="project" value="InterPro"/>
</dbReference>
<organism evidence="11 12">
    <name type="scientific">Lecanosticta acicola</name>
    <dbReference type="NCBI Taxonomy" id="111012"/>
    <lineage>
        <taxon>Eukaryota</taxon>
        <taxon>Fungi</taxon>
        <taxon>Dikarya</taxon>
        <taxon>Ascomycota</taxon>
        <taxon>Pezizomycotina</taxon>
        <taxon>Dothideomycetes</taxon>
        <taxon>Dothideomycetidae</taxon>
        <taxon>Mycosphaerellales</taxon>
        <taxon>Mycosphaerellaceae</taxon>
        <taxon>Lecanosticta</taxon>
    </lineage>
</organism>
<evidence type="ECO:0000313" key="12">
    <source>
        <dbReference type="Proteomes" id="UP001296104"/>
    </source>
</evidence>
<dbReference type="SUPFAM" id="SSF51445">
    <property type="entry name" value="(Trans)glycosidases"/>
    <property type="match status" value="1"/>
</dbReference>
<dbReference type="AlphaFoldDB" id="A0AAI8YRE3"/>
<dbReference type="Gene3D" id="3.20.20.80">
    <property type="entry name" value="Glycosidases"/>
    <property type="match status" value="2"/>
</dbReference>
<protein>
    <recommendedName>
        <fullName evidence="3">alpha-glucosidase</fullName>
        <ecNumber evidence="3">3.2.1.20</ecNumber>
    </recommendedName>
</protein>
<dbReference type="Gene3D" id="2.60.40.1760">
    <property type="entry name" value="glycosyl hydrolase (family 31)"/>
    <property type="match status" value="1"/>
</dbReference>
<sequence>MQLPLLRFLPLPSSSTSLSAFDYLQTVGEHAQHSMARFSWMQALLALSSLVQGQQSTTSDLADGLTATAYGTGTFTNSIATATVSGATSIYSIPFTVPASADVGPNILPNIKDPNAKQAQALCPGYRASNVNHTEYGFTAELNLAGQPCNVYGTDIETLNFELDVQSAHRIRVLIQPAYLDNSNRSQYILSDELVPVPKQGIPDPETQNIDLQFSWTNEPSFAFKVIRKSTGDVLFDTTGSVLVYENQFIEFVSQLPRNYNLYGMGERIHGLRLGNNFTATFYAADAADPIDENIYGVHPFYMDTRYYEVDEDTGKHTLVTTENTTTNGDYVGMSHGVFLRNSHGMEALMLPTNLTWRSLGGSIDLFVFDGPNPEAVTKQYQTGAIGLPAMQQYWTFGFHQCRWGYKNWTELEGVVNTYRDFNIPLETIWTDIDYMFQYRDFTNDQNTFPYPAGQEFLSRLHGNGQHYVPIVDSAIYIPNPNNASDNYSVYTDGNDRGVFLNNPDGSQYIGSVWPGYTVFPDWHAEESVPWWTDSLLEHYKNVPWDGIWIDMSEVSSFCVGSCGSGNLSLNPVHPPFGLPGEPGNLVLTYPEGFNLTNATEAAAASSMSASQASSVAAATPTASSPSYFMAPTITPGVRDVNQPPYAINNVQGDLAVHAVSPNATHIDGTQEYDVHSLFGYQILNATYQGLLAVFPEKRPFIIGRSTFAGSGKWAGHWGGDNTSLFAYMYFSISQALNFALFGIPMSGVDTCGFNGNSDEELCNRWMQLSAFFPFYRNHNTLSANSQEAYIWASVAEASKKAMTIRYSLLPYMYTLFYLAHTTGSTVMKALSWEFPNEPSLKAIDNQFLLGPALMVAPALGQGQQQVHAIFPGVKDGEVWYDWYTQAAVSAQPGQNVSLDAPLSHIPLFVRGGYILPQQEALYTTAECRNSSWSLIAALDSDGSAMGQIYIDDGESVSPPSSLIVDMTASNGSLYASGRGLYKDTNSLANVTVLGVQKQPSTVTLNGMRIGSGVSYNSTSKVLSLRGLQNATSVGAWASDWKLTWA</sequence>
<dbReference type="EMBL" id="CAVMBE010000001">
    <property type="protein sequence ID" value="CAK3769702.1"/>
    <property type="molecule type" value="Genomic_DNA"/>
</dbReference>
<dbReference type="InterPro" id="IPR030458">
    <property type="entry name" value="Glyco_hydro_31_AS"/>
</dbReference>
<reference evidence="11" key="1">
    <citation type="submission" date="2023-11" db="EMBL/GenBank/DDBJ databases">
        <authorList>
            <person name="Alioto T."/>
            <person name="Alioto T."/>
            <person name="Gomez Garrido J."/>
        </authorList>
    </citation>
    <scope>NUCLEOTIDE SEQUENCE</scope>
</reference>
<evidence type="ECO:0000313" key="11">
    <source>
        <dbReference type="EMBL" id="CAK3769702.1"/>
    </source>
</evidence>
<dbReference type="Pfam" id="PF01055">
    <property type="entry name" value="Glyco_hydro_31_2nd"/>
    <property type="match status" value="1"/>
</dbReference>
<dbReference type="Pfam" id="PF21365">
    <property type="entry name" value="Glyco_hydro_31_3rd"/>
    <property type="match status" value="1"/>
</dbReference>
<comment type="catalytic activity">
    <reaction evidence="1">
        <text>Hydrolysis of terminal, non-reducing (1-&gt;4)-linked alpha-D-glucose residues with release of alpha-D-glucose.</text>
        <dbReference type="EC" id="3.2.1.20"/>
    </reaction>
</comment>
<comment type="similarity">
    <text evidence="2 8">Belongs to the glycosyl hydrolase 31 family.</text>
</comment>
<dbReference type="FunFam" id="2.60.40.1180:FF:000001">
    <property type="entry name" value="Maltase-glucoamylase, intestinal"/>
    <property type="match status" value="1"/>
</dbReference>
<dbReference type="FunFam" id="3.20.20.80:FF:000138">
    <property type="entry name" value="Putative alpha-glucosidase AgdA"/>
    <property type="match status" value="1"/>
</dbReference>
<dbReference type="InterPro" id="IPR000322">
    <property type="entry name" value="Glyco_hydro_31_TIM"/>
</dbReference>
<proteinExistence type="inferred from homology"/>
<dbReference type="InterPro" id="IPR048395">
    <property type="entry name" value="Glyco_hydro_31_C"/>
</dbReference>
<evidence type="ECO:0000256" key="3">
    <source>
        <dbReference type="ARBA" id="ARBA00012741"/>
    </source>
</evidence>
<feature type="domain" description="Glycoside hydrolase family 31 TIM barrel" evidence="9">
    <location>
        <begin position="389"/>
        <end position="816"/>
    </location>
</feature>
<evidence type="ECO:0000256" key="8">
    <source>
        <dbReference type="RuleBase" id="RU361185"/>
    </source>
</evidence>
<dbReference type="CDD" id="cd14752">
    <property type="entry name" value="GH31_N"/>
    <property type="match status" value="1"/>
</dbReference>
<dbReference type="InterPro" id="IPR011013">
    <property type="entry name" value="Gal_mutarotase_sf_dom"/>
</dbReference>
<dbReference type="PROSITE" id="PS00129">
    <property type="entry name" value="GLYCOSYL_HYDROL_F31_1"/>
    <property type="match status" value="1"/>
</dbReference>
<dbReference type="SUPFAM" id="SSF51011">
    <property type="entry name" value="Glycosyl hydrolase domain"/>
    <property type="match status" value="1"/>
</dbReference>
<name>A0AAI8YRE3_9PEZI</name>
<keyword evidence="12" id="KW-1185">Reference proteome</keyword>
<evidence type="ECO:0000259" key="10">
    <source>
        <dbReference type="Pfam" id="PF21365"/>
    </source>
</evidence>
<dbReference type="GO" id="GO:0004558">
    <property type="term" value="F:alpha-1,4-glucosidase activity"/>
    <property type="evidence" value="ECO:0007669"/>
    <property type="project" value="UniProtKB-EC"/>
</dbReference>
<dbReference type="PROSITE" id="PS00707">
    <property type="entry name" value="GLYCOSYL_HYDROL_F31_2"/>
    <property type="match status" value="1"/>
</dbReference>
<dbReference type="CDD" id="cd06602">
    <property type="entry name" value="GH31_MGAM_SI_GAA"/>
    <property type="match status" value="1"/>
</dbReference>
<feature type="domain" description="Glycosyl hydrolase family 31 C-terminal" evidence="10">
    <location>
        <begin position="824"/>
        <end position="916"/>
    </location>
</feature>
<keyword evidence="5 8" id="KW-0378">Hydrolase</keyword>
<keyword evidence="4" id="KW-0732">Signal</keyword>
<accession>A0AAI8YRE3</accession>
<dbReference type="PANTHER" id="PTHR22762:SF133">
    <property type="entry name" value="P-TYPE DOMAIN-CONTAINING PROTEIN"/>
    <property type="match status" value="1"/>
</dbReference>
<dbReference type="EC" id="3.2.1.20" evidence="3"/>
<keyword evidence="6" id="KW-0325">Glycoprotein</keyword>
<dbReference type="PANTHER" id="PTHR22762">
    <property type="entry name" value="ALPHA-GLUCOSIDASE"/>
    <property type="match status" value="1"/>
</dbReference>
<evidence type="ECO:0000256" key="4">
    <source>
        <dbReference type="ARBA" id="ARBA00022729"/>
    </source>
</evidence>
<gene>
    <name evidence="11" type="ORF">LECACI_7A000415</name>
</gene>
<comment type="caution">
    <text evidence="11">The sequence shown here is derived from an EMBL/GenBank/DDBJ whole genome shotgun (WGS) entry which is preliminary data.</text>
</comment>
<dbReference type="InterPro" id="IPR013780">
    <property type="entry name" value="Glyco_hydro_b"/>
</dbReference>
<dbReference type="InterPro" id="IPR017853">
    <property type="entry name" value="GH"/>
</dbReference>
<dbReference type="InterPro" id="IPR030459">
    <property type="entry name" value="Glyco_hydro_31_CS"/>
</dbReference>
<dbReference type="Proteomes" id="UP001296104">
    <property type="component" value="Unassembled WGS sequence"/>
</dbReference>
<dbReference type="GO" id="GO:0030246">
    <property type="term" value="F:carbohydrate binding"/>
    <property type="evidence" value="ECO:0007669"/>
    <property type="project" value="InterPro"/>
</dbReference>